<dbReference type="PRINTS" id="PR00474">
    <property type="entry name" value="GLU5KINASE"/>
</dbReference>
<comment type="caution">
    <text evidence="12">The sequence shown here is derived from an EMBL/GenBank/DDBJ whole genome shotgun (WGS) entry which is preliminary data.</text>
</comment>
<protein>
    <recommendedName>
        <fullName evidence="9">Acetylglutamate kinase</fullName>
        <ecNumber evidence="9">2.7.2.8</ecNumber>
    </recommendedName>
    <alternativeName>
        <fullName evidence="9">N-acetyl-L-glutamate 5-phosphotransferase</fullName>
    </alternativeName>
    <alternativeName>
        <fullName evidence="9">NAG kinase</fullName>
        <shortName evidence="9">NAGK</shortName>
    </alternativeName>
</protein>
<evidence type="ECO:0000256" key="4">
    <source>
        <dbReference type="ARBA" id="ARBA00022679"/>
    </source>
</evidence>
<evidence type="ECO:0000313" key="13">
    <source>
        <dbReference type="Proteomes" id="UP000606653"/>
    </source>
</evidence>
<keyword evidence="13" id="KW-1185">Reference proteome</keyword>
<sequence>MIRNPYLYKSEGGASAVPQPGASESGMSSVPQAGTSESGAPAASFVMKCGGSTLAALPEAFFTDLAELQAAGVRPVIVHGGGPAISENLEKLGIPTEFVNGLRRTTEEVLDVVEMVLAGTINKLIVRRIQSAGGRAIGLSGSDGSLIQAEPVTNTAEVGLVGDVVHVEADIVTGILGMGYIPVIAPLGVDAGGQRYNINADTAAGAVASFIGAHRMIVVTDVPGILKMVDGIKKALPSVTFAEIEAMIDSGEIYGGMIPKVKAAMKCIHGDVQEVVIVNGSEERVLSRLLSGEQIGTVIRR</sequence>
<keyword evidence="5 9" id="KW-0547">Nucleotide-binding</keyword>
<dbReference type="NCBIfam" id="TIGR00761">
    <property type="entry name" value="argB"/>
    <property type="match status" value="1"/>
</dbReference>
<dbReference type="Gene3D" id="3.40.1160.10">
    <property type="entry name" value="Acetylglutamate kinase-like"/>
    <property type="match status" value="1"/>
</dbReference>
<reference evidence="13" key="1">
    <citation type="journal article" date="2019" name="Int. J. Syst. Evol. Microbiol.">
        <title>The Global Catalogue of Microorganisms (GCM) 10K type strain sequencing project: providing services to taxonomists for standard genome sequencing and annotation.</title>
        <authorList>
            <consortium name="The Broad Institute Genomics Platform"/>
            <consortium name="The Broad Institute Genome Sequencing Center for Infectious Disease"/>
            <person name="Wu L."/>
            <person name="Ma J."/>
        </authorList>
    </citation>
    <scope>NUCLEOTIDE SEQUENCE [LARGE SCALE GENOMIC DNA]</scope>
    <source>
        <strain evidence="13">CGMCC 1.6964</strain>
    </source>
</reference>
<evidence type="ECO:0000256" key="3">
    <source>
        <dbReference type="ARBA" id="ARBA00022605"/>
    </source>
</evidence>
<dbReference type="CDD" id="cd04238">
    <property type="entry name" value="AAK_NAGK-like"/>
    <property type="match status" value="1"/>
</dbReference>
<keyword evidence="4 9" id="KW-0808">Transferase</keyword>
<keyword evidence="7 9" id="KW-0067">ATP-binding</keyword>
<dbReference type="InterPro" id="IPR037528">
    <property type="entry name" value="ArgB"/>
</dbReference>
<accession>A0ABQ2KTU2</accession>
<feature type="domain" description="Aspartate/glutamate/uridylate kinase" evidence="11">
    <location>
        <begin position="45"/>
        <end position="279"/>
    </location>
</feature>
<organism evidence="12 13">
    <name type="scientific">Saccharibacillus kuerlensis</name>
    <dbReference type="NCBI Taxonomy" id="459527"/>
    <lineage>
        <taxon>Bacteria</taxon>
        <taxon>Bacillati</taxon>
        <taxon>Bacillota</taxon>
        <taxon>Bacilli</taxon>
        <taxon>Bacillales</taxon>
        <taxon>Paenibacillaceae</taxon>
        <taxon>Saccharibacillus</taxon>
    </lineage>
</organism>
<dbReference type="InterPro" id="IPR004662">
    <property type="entry name" value="AcgluKinase_fam"/>
</dbReference>
<dbReference type="Proteomes" id="UP000606653">
    <property type="component" value="Unassembled WGS sequence"/>
</dbReference>
<dbReference type="InterPro" id="IPR036393">
    <property type="entry name" value="AceGlu_kinase-like_sf"/>
</dbReference>
<comment type="function">
    <text evidence="9">Catalyzes the ATP-dependent phosphorylation of N-acetyl-L-glutamate.</text>
</comment>
<dbReference type="PIRSF" id="PIRSF000728">
    <property type="entry name" value="NAGK"/>
    <property type="match status" value="1"/>
</dbReference>
<dbReference type="InterPro" id="IPR001057">
    <property type="entry name" value="Glu/AcGlu_kinase"/>
</dbReference>
<evidence type="ECO:0000259" key="11">
    <source>
        <dbReference type="Pfam" id="PF00696"/>
    </source>
</evidence>
<feature type="region of interest" description="Disordered" evidence="10">
    <location>
        <begin position="1"/>
        <end position="35"/>
    </location>
</feature>
<evidence type="ECO:0000256" key="6">
    <source>
        <dbReference type="ARBA" id="ARBA00022777"/>
    </source>
</evidence>
<name>A0ABQ2KTU2_9BACL</name>
<dbReference type="SUPFAM" id="SSF53633">
    <property type="entry name" value="Carbamate kinase-like"/>
    <property type="match status" value="1"/>
</dbReference>
<evidence type="ECO:0000256" key="5">
    <source>
        <dbReference type="ARBA" id="ARBA00022741"/>
    </source>
</evidence>
<feature type="compositionally biased region" description="Polar residues" evidence="10">
    <location>
        <begin position="25"/>
        <end position="35"/>
    </location>
</feature>
<evidence type="ECO:0000256" key="1">
    <source>
        <dbReference type="ARBA" id="ARBA00004828"/>
    </source>
</evidence>
<dbReference type="Pfam" id="PF00696">
    <property type="entry name" value="AA_kinase"/>
    <property type="match status" value="1"/>
</dbReference>
<comment type="pathway">
    <text evidence="1 9">Amino-acid biosynthesis; L-arginine biosynthesis; N(2)-acetyl-L-ornithine from L-glutamate: step 2/4.</text>
</comment>
<evidence type="ECO:0000313" key="12">
    <source>
        <dbReference type="EMBL" id="GGN93131.1"/>
    </source>
</evidence>
<comment type="similarity">
    <text evidence="9">Belongs to the acetylglutamate kinase family. ArgB subfamily.</text>
</comment>
<dbReference type="HAMAP" id="MF_00082">
    <property type="entry name" value="ArgB"/>
    <property type="match status" value="1"/>
</dbReference>
<comment type="catalytic activity">
    <reaction evidence="8 9">
        <text>N-acetyl-L-glutamate + ATP = N-acetyl-L-glutamyl 5-phosphate + ADP</text>
        <dbReference type="Rhea" id="RHEA:14629"/>
        <dbReference type="ChEBI" id="CHEBI:30616"/>
        <dbReference type="ChEBI" id="CHEBI:44337"/>
        <dbReference type="ChEBI" id="CHEBI:57936"/>
        <dbReference type="ChEBI" id="CHEBI:456216"/>
        <dbReference type="EC" id="2.7.2.8"/>
    </reaction>
</comment>
<evidence type="ECO:0000256" key="2">
    <source>
        <dbReference type="ARBA" id="ARBA00022571"/>
    </source>
</evidence>
<evidence type="ECO:0000256" key="9">
    <source>
        <dbReference type="HAMAP-Rule" id="MF_00082"/>
    </source>
</evidence>
<gene>
    <name evidence="9 12" type="primary">argB</name>
    <name evidence="12" type="ORF">GCM10010969_06340</name>
</gene>
<feature type="binding site" evidence="9">
    <location>
        <position position="197"/>
    </location>
    <ligand>
        <name>substrate</name>
    </ligand>
</feature>
<keyword evidence="6 9" id="KW-0418">Kinase</keyword>
<dbReference type="PANTHER" id="PTHR23342">
    <property type="entry name" value="N-ACETYLGLUTAMATE SYNTHASE"/>
    <property type="match status" value="1"/>
</dbReference>
<feature type="site" description="Transition state stabilizer" evidence="9">
    <location>
        <position position="48"/>
    </location>
</feature>
<proteinExistence type="inferred from homology"/>
<evidence type="ECO:0000256" key="7">
    <source>
        <dbReference type="ARBA" id="ARBA00022840"/>
    </source>
</evidence>
<dbReference type="GO" id="GO:0016301">
    <property type="term" value="F:kinase activity"/>
    <property type="evidence" value="ECO:0007669"/>
    <property type="project" value="UniProtKB-KW"/>
</dbReference>
<feature type="binding site" evidence="9">
    <location>
        <begin position="81"/>
        <end position="82"/>
    </location>
    <ligand>
        <name>substrate</name>
    </ligand>
</feature>
<feature type="binding site" evidence="9">
    <location>
        <position position="103"/>
    </location>
    <ligand>
        <name>substrate</name>
    </ligand>
</feature>
<keyword evidence="3 9" id="KW-0028">Amino-acid biosynthesis</keyword>
<evidence type="ECO:0000256" key="8">
    <source>
        <dbReference type="ARBA" id="ARBA00048141"/>
    </source>
</evidence>
<comment type="subcellular location">
    <subcellularLocation>
        <location evidence="9">Cytoplasm</location>
    </subcellularLocation>
</comment>
<keyword evidence="9" id="KW-0963">Cytoplasm</keyword>
<feature type="site" description="Transition state stabilizer" evidence="9">
    <location>
        <position position="260"/>
    </location>
</feature>
<dbReference type="PANTHER" id="PTHR23342:SF0">
    <property type="entry name" value="N-ACETYLGLUTAMATE SYNTHASE, MITOCHONDRIAL"/>
    <property type="match status" value="1"/>
</dbReference>
<dbReference type="EMBL" id="BMLN01000002">
    <property type="protein sequence ID" value="GGN93131.1"/>
    <property type="molecule type" value="Genomic_DNA"/>
</dbReference>
<dbReference type="EC" id="2.7.2.8" evidence="9"/>
<keyword evidence="2 9" id="KW-0055">Arginine biosynthesis</keyword>
<evidence type="ECO:0000256" key="10">
    <source>
        <dbReference type="SAM" id="MobiDB-lite"/>
    </source>
</evidence>
<dbReference type="InterPro" id="IPR001048">
    <property type="entry name" value="Asp/Glu/Uridylate_kinase"/>
</dbReference>